<evidence type="ECO:0000313" key="4">
    <source>
        <dbReference type="EMBL" id="BAM47117.1"/>
    </source>
</evidence>
<feature type="domain" description="Calcineurin-like phosphoesterase" evidence="3">
    <location>
        <begin position="3"/>
        <end position="145"/>
    </location>
</feature>
<dbReference type="eggNOG" id="COG0622">
    <property type="taxonomic scope" value="Bacteria"/>
</dbReference>
<organism evidence="4 5">
    <name type="scientific">Amphibacillus xylanus (strain ATCC 51415 / DSM 6626 / JCM 7361 / LMG 17667 / NBRC 15112 / Ep01)</name>
    <dbReference type="NCBI Taxonomy" id="698758"/>
    <lineage>
        <taxon>Bacteria</taxon>
        <taxon>Bacillati</taxon>
        <taxon>Bacillota</taxon>
        <taxon>Bacilli</taxon>
        <taxon>Bacillales</taxon>
        <taxon>Bacillaceae</taxon>
        <taxon>Amphibacillus</taxon>
    </lineage>
</organism>
<dbReference type="GO" id="GO:0046872">
    <property type="term" value="F:metal ion binding"/>
    <property type="evidence" value="ECO:0007669"/>
    <property type="project" value="UniProtKB-KW"/>
</dbReference>
<evidence type="ECO:0000313" key="5">
    <source>
        <dbReference type="Proteomes" id="UP000006294"/>
    </source>
</evidence>
<dbReference type="NCBIfam" id="TIGR00040">
    <property type="entry name" value="yfcE"/>
    <property type="match status" value="1"/>
</dbReference>
<keyword evidence="5" id="KW-1185">Reference proteome</keyword>
<evidence type="ECO:0000256" key="2">
    <source>
        <dbReference type="RuleBase" id="RU362039"/>
    </source>
</evidence>
<dbReference type="InterPro" id="IPR000979">
    <property type="entry name" value="Phosphodiesterase_MJ0936/Vps29"/>
</dbReference>
<dbReference type="KEGG" id="axl:AXY_09850"/>
<dbReference type="RefSeq" id="WP_015009722.1">
    <property type="nucleotide sequence ID" value="NC_018704.1"/>
</dbReference>
<gene>
    <name evidence="4" type="ordered locus">AXY_09850</name>
</gene>
<dbReference type="PANTHER" id="PTHR11124">
    <property type="entry name" value="VACUOLAR SORTING PROTEIN VPS29"/>
    <property type="match status" value="1"/>
</dbReference>
<reference evidence="4 5" key="1">
    <citation type="submission" date="2011-01" db="EMBL/GenBank/DDBJ databases">
        <title>Whole genome sequence of Amphibacillus xylinus NBRC 15112.</title>
        <authorList>
            <person name="Nakazawa H."/>
            <person name="Katano Y."/>
            <person name="Nakamura S."/>
            <person name="Sasagawa M."/>
            <person name="Fukada J."/>
            <person name="Arai T."/>
            <person name="Sasakura N."/>
            <person name="Mochizuki D."/>
            <person name="Hosoyama A."/>
            <person name="Harada K."/>
            <person name="Horikawa H."/>
            <person name="Kato Y."/>
            <person name="Harada T."/>
            <person name="Sasaki K."/>
            <person name="Sekiguchi M."/>
            <person name="Hodoyama M."/>
            <person name="Nishiko R."/>
            <person name="Narita H."/>
            <person name="Hanamaki A."/>
            <person name="Hata C."/>
            <person name="Konno Y."/>
            <person name="Niimura Y."/>
            <person name="Yamazaki S."/>
            <person name="Fujita N."/>
        </authorList>
    </citation>
    <scope>NUCLEOTIDE SEQUENCE [LARGE SCALE GENOMIC DNA]</scope>
    <source>
        <strain evidence="5">ATCC 51415 / DSM 6626 / JCM 7361 / LMG 17667 / NBRC 15112 / Ep01</strain>
    </source>
</reference>
<dbReference type="STRING" id="698758.AXY_09850"/>
<comment type="similarity">
    <text evidence="1 2">Belongs to the metallophosphoesterase superfamily. YfcE family.</text>
</comment>
<dbReference type="Proteomes" id="UP000006294">
    <property type="component" value="Chromosome"/>
</dbReference>
<dbReference type="OrthoDB" id="9800565at2"/>
<dbReference type="InterPro" id="IPR029052">
    <property type="entry name" value="Metallo-depent_PP-like"/>
</dbReference>
<dbReference type="GO" id="GO:0016787">
    <property type="term" value="F:hydrolase activity"/>
    <property type="evidence" value="ECO:0007669"/>
    <property type="project" value="UniProtKB-UniRule"/>
</dbReference>
<comment type="cofactor">
    <cofactor evidence="2">
        <name>a divalent metal cation</name>
        <dbReference type="ChEBI" id="CHEBI:60240"/>
    </cofactor>
</comment>
<keyword evidence="2" id="KW-0479">Metal-binding</keyword>
<evidence type="ECO:0000259" key="3">
    <source>
        <dbReference type="Pfam" id="PF12850"/>
    </source>
</evidence>
<dbReference type="InterPro" id="IPR024654">
    <property type="entry name" value="Calcineurin-like_PHP_lpxH"/>
</dbReference>
<dbReference type="AlphaFoldDB" id="K0J1Z5"/>
<proteinExistence type="inferred from homology"/>
<dbReference type="Gene3D" id="3.60.21.10">
    <property type="match status" value="1"/>
</dbReference>
<name>K0J1Z5_AMPXN</name>
<dbReference type="EC" id="3.1.4.-" evidence="2"/>
<dbReference type="Pfam" id="PF12850">
    <property type="entry name" value="Metallophos_2"/>
    <property type="match status" value="1"/>
</dbReference>
<dbReference type="SUPFAM" id="SSF56300">
    <property type="entry name" value="Metallo-dependent phosphatases"/>
    <property type="match status" value="1"/>
</dbReference>
<protein>
    <recommendedName>
        <fullName evidence="2">Phosphoesterase</fullName>
        <ecNumber evidence="2">3.1.4.-</ecNumber>
    </recommendedName>
</protein>
<dbReference type="EMBL" id="AP012050">
    <property type="protein sequence ID" value="BAM47117.1"/>
    <property type="molecule type" value="Genomic_DNA"/>
</dbReference>
<accession>K0J1Z5</accession>
<dbReference type="HOGENOM" id="CLU_063749_2_0_9"/>
<sequence>MPKVLIVSDSHGWMKELLNLKNRYQDEVDQMIHCGDSELDYHQLPIQGFKRVGGNTDFDIDFPEELVFDVKGTTFYVAHGHMHNINFTLDPITYRASELHARIICHGHSHRAGATKIGNQLVINPGSIRYPRGRKEETYALLEWNDANEYEVHFYRLNSEEVKDLAFSTKLV</sequence>
<evidence type="ECO:0000256" key="1">
    <source>
        <dbReference type="ARBA" id="ARBA00008950"/>
    </source>
</evidence>